<organism evidence="1 2">
    <name type="scientific">Cucumis sativus</name>
    <name type="common">Cucumber</name>
    <dbReference type="NCBI Taxonomy" id="3659"/>
    <lineage>
        <taxon>Eukaryota</taxon>
        <taxon>Viridiplantae</taxon>
        <taxon>Streptophyta</taxon>
        <taxon>Embryophyta</taxon>
        <taxon>Tracheophyta</taxon>
        <taxon>Spermatophyta</taxon>
        <taxon>Magnoliopsida</taxon>
        <taxon>eudicotyledons</taxon>
        <taxon>Gunneridae</taxon>
        <taxon>Pentapetalae</taxon>
        <taxon>rosids</taxon>
        <taxon>fabids</taxon>
        <taxon>Cucurbitales</taxon>
        <taxon>Cucurbitaceae</taxon>
        <taxon>Benincaseae</taxon>
        <taxon>Cucumis</taxon>
    </lineage>
</organism>
<evidence type="ECO:0000313" key="1">
    <source>
        <dbReference type="EMBL" id="KGN52763.1"/>
    </source>
</evidence>
<keyword evidence="2" id="KW-1185">Reference proteome</keyword>
<dbReference type="Gramene" id="KGN52763">
    <property type="protein sequence ID" value="KGN52763"/>
    <property type="gene ID" value="Csa_4G000830"/>
</dbReference>
<reference evidence="1 2" key="2">
    <citation type="journal article" date="2009" name="PLoS ONE">
        <title>An integrated genetic and cytogenetic map of the cucumber genome.</title>
        <authorList>
            <person name="Ren Y."/>
            <person name="Zhang Z."/>
            <person name="Liu J."/>
            <person name="Staub J.E."/>
            <person name="Han Y."/>
            <person name="Cheng Z."/>
            <person name="Li X."/>
            <person name="Lu J."/>
            <person name="Miao H."/>
            <person name="Kang H."/>
            <person name="Xie B."/>
            <person name="Gu X."/>
            <person name="Wang X."/>
            <person name="Du Y."/>
            <person name="Jin W."/>
            <person name="Huang S."/>
        </authorList>
    </citation>
    <scope>NUCLEOTIDE SEQUENCE [LARGE SCALE GENOMIC DNA]</scope>
    <source>
        <strain evidence="2">cv. 9930</strain>
    </source>
</reference>
<protein>
    <submittedName>
        <fullName evidence="1">Uncharacterized protein</fullName>
    </submittedName>
</protein>
<proteinExistence type="predicted"/>
<dbReference type="EMBL" id="CM002925">
    <property type="protein sequence ID" value="KGN52763.1"/>
    <property type="molecule type" value="Genomic_DNA"/>
</dbReference>
<reference evidence="1 2" key="1">
    <citation type="journal article" date="2009" name="Nat. Genet.">
        <title>The genome of the cucumber, Cucumis sativus L.</title>
        <authorList>
            <person name="Huang S."/>
            <person name="Li R."/>
            <person name="Zhang Z."/>
            <person name="Li L."/>
            <person name="Gu X."/>
            <person name="Fan W."/>
            <person name="Lucas W.J."/>
            <person name="Wang X."/>
            <person name="Xie B."/>
            <person name="Ni P."/>
            <person name="Ren Y."/>
            <person name="Zhu H."/>
            <person name="Li J."/>
            <person name="Lin K."/>
            <person name="Jin W."/>
            <person name="Fei Z."/>
            <person name="Li G."/>
            <person name="Staub J."/>
            <person name="Kilian A."/>
            <person name="van der Vossen E.A."/>
            <person name="Wu Y."/>
            <person name="Guo J."/>
            <person name="He J."/>
            <person name="Jia Z."/>
            <person name="Ren Y."/>
            <person name="Tian G."/>
            <person name="Lu Y."/>
            <person name="Ruan J."/>
            <person name="Qian W."/>
            <person name="Wang M."/>
            <person name="Huang Q."/>
            <person name="Li B."/>
            <person name="Xuan Z."/>
            <person name="Cao J."/>
            <person name="Asan"/>
            <person name="Wu Z."/>
            <person name="Zhang J."/>
            <person name="Cai Q."/>
            <person name="Bai Y."/>
            <person name="Zhao B."/>
            <person name="Han Y."/>
            <person name="Li Y."/>
            <person name="Li X."/>
            <person name="Wang S."/>
            <person name="Shi Q."/>
            <person name="Liu S."/>
            <person name="Cho W.K."/>
            <person name="Kim J.Y."/>
            <person name="Xu Y."/>
            <person name="Heller-Uszynska K."/>
            <person name="Miao H."/>
            <person name="Cheng Z."/>
            <person name="Zhang S."/>
            <person name="Wu J."/>
            <person name="Yang Y."/>
            <person name="Kang H."/>
            <person name="Li M."/>
            <person name="Liang H."/>
            <person name="Ren X."/>
            <person name="Shi Z."/>
            <person name="Wen M."/>
            <person name="Jian M."/>
            <person name="Yang H."/>
            <person name="Zhang G."/>
            <person name="Yang Z."/>
            <person name="Chen R."/>
            <person name="Liu S."/>
            <person name="Li J."/>
            <person name="Ma L."/>
            <person name="Liu H."/>
            <person name="Zhou Y."/>
            <person name="Zhao J."/>
            <person name="Fang X."/>
            <person name="Li G."/>
            <person name="Fang L."/>
            <person name="Li Y."/>
            <person name="Liu D."/>
            <person name="Zheng H."/>
            <person name="Zhang Y."/>
            <person name="Qin N."/>
            <person name="Li Z."/>
            <person name="Yang G."/>
            <person name="Yang S."/>
            <person name="Bolund L."/>
            <person name="Kristiansen K."/>
            <person name="Zheng H."/>
            <person name="Li S."/>
            <person name="Zhang X."/>
            <person name="Yang H."/>
            <person name="Wang J."/>
            <person name="Sun R."/>
            <person name="Zhang B."/>
            <person name="Jiang S."/>
            <person name="Wang J."/>
            <person name="Du Y."/>
            <person name="Li S."/>
        </authorList>
    </citation>
    <scope>NUCLEOTIDE SEQUENCE [LARGE SCALE GENOMIC DNA]</scope>
    <source>
        <strain evidence="2">cv. 9930</strain>
    </source>
</reference>
<accession>A0A0A0KT53</accession>
<gene>
    <name evidence="1" type="ORF">Csa_4G000830</name>
</gene>
<dbReference type="AlphaFoldDB" id="A0A0A0KT53"/>
<reference evidence="1 2" key="4">
    <citation type="journal article" date="2011" name="BMC Genomics">
        <title>RNA-Seq improves annotation of protein-coding genes in the cucumber genome.</title>
        <authorList>
            <person name="Li Z."/>
            <person name="Zhang Z."/>
            <person name="Yan P."/>
            <person name="Huang S."/>
            <person name="Fei Z."/>
            <person name="Lin K."/>
        </authorList>
    </citation>
    <scope>NUCLEOTIDE SEQUENCE [LARGE SCALE GENOMIC DNA]</scope>
    <source>
        <strain evidence="2">cv. 9930</strain>
    </source>
</reference>
<dbReference type="Proteomes" id="UP000029981">
    <property type="component" value="Chromosome 4"/>
</dbReference>
<evidence type="ECO:0000313" key="2">
    <source>
        <dbReference type="Proteomes" id="UP000029981"/>
    </source>
</evidence>
<reference evidence="1 2" key="3">
    <citation type="journal article" date="2010" name="BMC Genomics">
        <title>Transcriptome sequencing and comparative analysis of cucumber flowers with different sex types.</title>
        <authorList>
            <person name="Guo S."/>
            <person name="Zheng Y."/>
            <person name="Joung J.G."/>
            <person name="Liu S."/>
            <person name="Zhang Z."/>
            <person name="Crasta O.R."/>
            <person name="Sobral B.W."/>
            <person name="Xu Y."/>
            <person name="Huang S."/>
            <person name="Fei Z."/>
        </authorList>
    </citation>
    <scope>NUCLEOTIDE SEQUENCE [LARGE SCALE GENOMIC DNA]</scope>
    <source>
        <strain evidence="2">cv. 9930</strain>
    </source>
</reference>
<sequence>MESKKKSIHTVATVVVVMVAFMIATLADSATIATENVAAGVLVDGGSHAFPRKNVVKNGENGVCLVKGKACKSHKDCPSDCACYTAGHCGDWVL</sequence>
<name>A0A0A0KT53_CUCSA</name>